<organism evidence="3 4">
    <name type="scientific">Elliptochloris bilobata</name>
    <dbReference type="NCBI Taxonomy" id="381761"/>
    <lineage>
        <taxon>Eukaryota</taxon>
        <taxon>Viridiplantae</taxon>
        <taxon>Chlorophyta</taxon>
        <taxon>core chlorophytes</taxon>
        <taxon>Trebouxiophyceae</taxon>
        <taxon>Trebouxiophyceae incertae sedis</taxon>
        <taxon>Elliptochloris clade</taxon>
        <taxon>Elliptochloris</taxon>
    </lineage>
</organism>
<dbReference type="AlphaFoldDB" id="A0AAW1RVM0"/>
<keyword evidence="2" id="KW-0732">Signal</keyword>
<name>A0AAW1RVM0_9CHLO</name>
<evidence type="ECO:0000313" key="4">
    <source>
        <dbReference type="Proteomes" id="UP001445335"/>
    </source>
</evidence>
<proteinExistence type="predicted"/>
<gene>
    <name evidence="3" type="ORF">WJX81_003567</name>
</gene>
<evidence type="ECO:0000256" key="1">
    <source>
        <dbReference type="SAM" id="MobiDB-lite"/>
    </source>
</evidence>
<feature type="compositionally biased region" description="Gly residues" evidence="1">
    <location>
        <begin position="415"/>
        <end position="492"/>
    </location>
</feature>
<feature type="compositionally biased region" description="Pro residues" evidence="1">
    <location>
        <begin position="387"/>
        <end position="411"/>
    </location>
</feature>
<protein>
    <submittedName>
        <fullName evidence="3">Uncharacterized protein</fullName>
    </submittedName>
</protein>
<dbReference type="PANTHER" id="PTHR40903">
    <property type="entry name" value="GLYCINE-RICH CELL WALL STRUCTURAL PROTEIN 1-LIKE"/>
    <property type="match status" value="1"/>
</dbReference>
<evidence type="ECO:0000256" key="2">
    <source>
        <dbReference type="SAM" id="SignalP"/>
    </source>
</evidence>
<accession>A0AAW1RVM0</accession>
<keyword evidence="4" id="KW-1185">Reference proteome</keyword>
<reference evidence="3 4" key="1">
    <citation type="journal article" date="2024" name="Nat. Commun.">
        <title>Phylogenomics reveals the evolutionary origins of lichenization in chlorophyte algae.</title>
        <authorList>
            <person name="Puginier C."/>
            <person name="Libourel C."/>
            <person name="Otte J."/>
            <person name="Skaloud P."/>
            <person name="Haon M."/>
            <person name="Grisel S."/>
            <person name="Petersen M."/>
            <person name="Berrin J.G."/>
            <person name="Delaux P.M."/>
            <person name="Dal Grande F."/>
            <person name="Keller J."/>
        </authorList>
    </citation>
    <scope>NUCLEOTIDE SEQUENCE [LARGE SCALE GENOMIC DNA]</scope>
    <source>
        <strain evidence="3 4">SAG 245.80</strain>
    </source>
</reference>
<comment type="caution">
    <text evidence="3">The sequence shown here is derived from an EMBL/GenBank/DDBJ whole genome shotgun (WGS) entry which is preliminary data.</text>
</comment>
<feature type="chain" id="PRO_5043373978" evidence="2">
    <location>
        <begin position="20"/>
        <end position="652"/>
    </location>
</feature>
<dbReference type="Proteomes" id="UP001445335">
    <property type="component" value="Unassembled WGS sequence"/>
</dbReference>
<dbReference type="EMBL" id="JALJOU010000021">
    <property type="protein sequence ID" value="KAK9837448.1"/>
    <property type="molecule type" value="Genomic_DNA"/>
</dbReference>
<feature type="signal peptide" evidence="2">
    <location>
        <begin position="1"/>
        <end position="19"/>
    </location>
</feature>
<dbReference type="PANTHER" id="PTHR40903:SF1">
    <property type="entry name" value="HYPHALLY REGULATED CELL WALL PROTEIN 3"/>
    <property type="match status" value="1"/>
</dbReference>
<feature type="region of interest" description="Disordered" evidence="1">
    <location>
        <begin position="383"/>
        <end position="493"/>
    </location>
</feature>
<sequence>MRSSWVLAVALIAFGSHQACQGGALEAELFQEQDAVWSPARGLGLPATNDTGDVDADCSTPACRQRKNVLIKDAREKLTAAEIAEAPLVGRVPYDNFPARSDGRAELCQNCTSRCGTLARTWVMDRDMGGLTAGTVMAEGTFSLCERRLRAKVGYCVPAQVPRRFEMCEDPFGTGATPPPAATAVPLTAANMAALSAANAAADAITEPNAIKPEAEAKPEAESKATDTAAAPLNGTAIALAALQADATKADAEDKTVAADTAKASWLSWKKDTTERGSSARMLAERIRAGTGPRGIVADNRIEAASAPIQAPPPPANSPPPPPQGQCYILRSTGAGQALNTYVDCVNVDGANSAAQCCAACTGTCIAYQHTGGASGGSCCTVGGGSSPPPPASSPPPPPPVEAPPPPPSLPPGSANGGDNGNGNGTGNGNVNGNGLGTQNGNGNGNGNGSGNGNFNGNGNGSGSGNNNGNGNGTGSGNGNGNGGGSGNGNGNGNTNYTLPAQYGRRLLWAEEAKLAPQEQAGWLAWLMNMLRQLRDASNSGAAMVQQKAAADAVGVSHETHPRLLQEFLGIPKGQDVKLVPSGYPGLAYLPYSDTGLTITVGVKDPNAFPRHLFGCPFPPSRTGACVPPPNCACDKQGKCPATCELGDNLFF</sequence>
<evidence type="ECO:0000313" key="3">
    <source>
        <dbReference type="EMBL" id="KAK9837448.1"/>
    </source>
</evidence>